<comment type="caution">
    <text evidence="1">The sequence shown here is derived from an EMBL/GenBank/DDBJ whole genome shotgun (WGS) entry which is preliminary data.</text>
</comment>
<keyword evidence="2" id="KW-1185">Reference proteome</keyword>
<dbReference type="EMBL" id="MUJZ01001794">
    <property type="protein sequence ID" value="OTF83861.1"/>
    <property type="molecule type" value="Genomic_DNA"/>
</dbReference>
<organism evidence="1 2">
    <name type="scientific">Euroglyphus maynei</name>
    <name type="common">Mayne's house dust mite</name>
    <dbReference type="NCBI Taxonomy" id="6958"/>
    <lineage>
        <taxon>Eukaryota</taxon>
        <taxon>Metazoa</taxon>
        <taxon>Ecdysozoa</taxon>
        <taxon>Arthropoda</taxon>
        <taxon>Chelicerata</taxon>
        <taxon>Arachnida</taxon>
        <taxon>Acari</taxon>
        <taxon>Acariformes</taxon>
        <taxon>Sarcoptiformes</taxon>
        <taxon>Astigmata</taxon>
        <taxon>Psoroptidia</taxon>
        <taxon>Analgoidea</taxon>
        <taxon>Pyroglyphidae</taxon>
        <taxon>Pyroglyphinae</taxon>
        <taxon>Euroglyphus</taxon>
    </lineage>
</organism>
<feature type="non-terminal residue" evidence="1">
    <location>
        <position position="83"/>
    </location>
</feature>
<evidence type="ECO:0000313" key="2">
    <source>
        <dbReference type="Proteomes" id="UP000194236"/>
    </source>
</evidence>
<proteinExistence type="predicted"/>
<accession>A0A1Y3BS77</accession>
<evidence type="ECO:0000313" key="1">
    <source>
        <dbReference type="EMBL" id="OTF83861.1"/>
    </source>
</evidence>
<dbReference type="AlphaFoldDB" id="A0A1Y3BS77"/>
<sequence length="83" mass="9957">MRGNEQVLIEHSKAHNQLHGFGEFVKWIRVYDPKSYASLIVFYANAFSITYEKEFSYFFDYLRDRYVYNSKGLNQSSEISKRK</sequence>
<dbReference type="Proteomes" id="UP000194236">
    <property type="component" value="Unassembled WGS sequence"/>
</dbReference>
<protein>
    <submittedName>
        <fullName evidence="1">Uncharacterized protein</fullName>
    </submittedName>
</protein>
<name>A0A1Y3BS77_EURMA</name>
<reference evidence="1 2" key="1">
    <citation type="submission" date="2017-03" db="EMBL/GenBank/DDBJ databases">
        <title>Genome Survey of Euroglyphus maynei.</title>
        <authorList>
            <person name="Arlian L.G."/>
            <person name="Morgan M.S."/>
            <person name="Rider S.D."/>
        </authorList>
    </citation>
    <scope>NUCLEOTIDE SEQUENCE [LARGE SCALE GENOMIC DNA]</scope>
    <source>
        <strain evidence="1">Arlian Lab</strain>
        <tissue evidence="1">Whole body</tissue>
    </source>
</reference>
<gene>
    <name evidence="1" type="ORF">BLA29_013861</name>
</gene>